<dbReference type="NCBIfam" id="TIGR01730">
    <property type="entry name" value="RND_mfp"/>
    <property type="match status" value="1"/>
</dbReference>
<dbReference type="GO" id="GO:0005886">
    <property type="term" value="C:plasma membrane"/>
    <property type="evidence" value="ECO:0007669"/>
    <property type="project" value="TreeGrafter"/>
</dbReference>
<organism evidence="7 8">
    <name type="scientific">Candidatus Akkermansia intestinigallinarum</name>
    <dbReference type="NCBI Taxonomy" id="2838431"/>
    <lineage>
        <taxon>Bacteria</taxon>
        <taxon>Pseudomonadati</taxon>
        <taxon>Verrucomicrobiota</taxon>
        <taxon>Verrucomicrobiia</taxon>
        <taxon>Verrucomicrobiales</taxon>
        <taxon>Akkermansiaceae</taxon>
        <taxon>Akkermansia</taxon>
    </lineage>
</organism>
<feature type="domain" description="Multidrug resistance protein MdtA-like barrel-sandwich hybrid" evidence="5">
    <location>
        <begin position="119"/>
        <end position="253"/>
    </location>
</feature>
<evidence type="ECO:0000259" key="6">
    <source>
        <dbReference type="Pfam" id="PF25944"/>
    </source>
</evidence>
<comment type="similarity">
    <text evidence="1">Belongs to the membrane fusion protein (MFP) (TC 8.A.1) family.</text>
</comment>
<protein>
    <submittedName>
        <fullName evidence="7">Efflux RND transporter periplasmic adaptor subunit</fullName>
    </submittedName>
</protein>
<feature type="region of interest" description="Disordered" evidence="3">
    <location>
        <begin position="1"/>
        <end position="35"/>
    </location>
</feature>
<dbReference type="Pfam" id="PF25876">
    <property type="entry name" value="HH_MFP_RND"/>
    <property type="match status" value="1"/>
</dbReference>
<reference evidence="7" key="2">
    <citation type="submission" date="2021-04" db="EMBL/GenBank/DDBJ databases">
        <authorList>
            <person name="Gilroy R."/>
        </authorList>
    </citation>
    <scope>NUCLEOTIDE SEQUENCE</scope>
    <source>
        <strain evidence="7">14975</strain>
    </source>
</reference>
<dbReference type="InterPro" id="IPR058626">
    <property type="entry name" value="MdtA-like_b-barrel"/>
</dbReference>
<gene>
    <name evidence="7" type="ORF">H9862_05560</name>
</gene>
<dbReference type="Gene3D" id="2.40.30.170">
    <property type="match status" value="1"/>
</dbReference>
<dbReference type="PANTHER" id="PTHR30158">
    <property type="entry name" value="ACRA/E-RELATED COMPONENT OF DRUG EFFLUX TRANSPORTER"/>
    <property type="match status" value="1"/>
</dbReference>
<comment type="caution">
    <text evidence="7">The sequence shown here is derived from an EMBL/GenBank/DDBJ whole genome shotgun (WGS) entry which is preliminary data.</text>
</comment>
<feature type="region of interest" description="Disordered" evidence="3">
    <location>
        <begin position="426"/>
        <end position="473"/>
    </location>
</feature>
<sequence>MEQRPKSRRETSENRCPKPRRLPPSEPDRHRIARRWRRRPVRIEPQGLPAAPSASGHRALPHRIAAALLILAGLLTANCDSKSEAPRALPRYVVSVASPVRGDLPVYREWVGRLQAQVTAAVLPQVEGYVQERLFTNGQSVKRGDLLYRIDSRRYEQALEQARQKSSQAQADAVAAEQDVGYYAPLVANGAISRQQYTNAQQTAKAARAALQAAEAGVALAETNVAYCTLSSPVDGIMGFAEADVGSYVSPNGRSMVTVSRLDPLRVYFSVSEQEWLRQGGVGGPLSPGQKVEVLLPSGEPTPQPAVIVGADNAVDSSTGTIMLDASLPNVGAMLRPGMFVTVRALVSEQKDALLVPVSAVVSLQGKTMLVQLDAQNRASLVPVQTGSEYRGMVSVTGPISTSSRIVVTGTQQAMMAAEGRAELEVAGGGASDAGSGADDAGSGADDAGSGADDAGGGADDAGGGGAAPRTAP</sequence>
<dbReference type="GO" id="GO:0030313">
    <property type="term" value="C:cell envelope"/>
    <property type="evidence" value="ECO:0007669"/>
    <property type="project" value="UniProtKB-SubCell"/>
</dbReference>
<dbReference type="Proteomes" id="UP000823964">
    <property type="component" value="Unassembled WGS sequence"/>
</dbReference>
<feature type="coiled-coil region" evidence="2">
    <location>
        <begin position="152"/>
        <end position="179"/>
    </location>
</feature>
<evidence type="ECO:0000256" key="1">
    <source>
        <dbReference type="ARBA" id="ARBA00009477"/>
    </source>
</evidence>
<evidence type="ECO:0000313" key="8">
    <source>
        <dbReference type="Proteomes" id="UP000823964"/>
    </source>
</evidence>
<dbReference type="AlphaFoldDB" id="A0A9D1VC39"/>
<dbReference type="Gene3D" id="1.10.287.470">
    <property type="entry name" value="Helix hairpin bin"/>
    <property type="match status" value="1"/>
</dbReference>
<dbReference type="Gene3D" id="2.40.50.100">
    <property type="match status" value="1"/>
</dbReference>
<evidence type="ECO:0000259" key="5">
    <source>
        <dbReference type="Pfam" id="PF25917"/>
    </source>
</evidence>
<keyword evidence="2" id="KW-0175">Coiled coil</keyword>
<feature type="compositionally biased region" description="Low complexity" evidence="3">
    <location>
        <begin position="433"/>
        <end position="453"/>
    </location>
</feature>
<dbReference type="GO" id="GO:0046677">
    <property type="term" value="P:response to antibiotic"/>
    <property type="evidence" value="ECO:0007669"/>
    <property type="project" value="TreeGrafter"/>
</dbReference>
<name>A0A9D1VC39_9BACT</name>
<dbReference type="EMBL" id="DXFQ01000098">
    <property type="protein sequence ID" value="HIX20054.1"/>
    <property type="molecule type" value="Genomic_DNA"/>
</dbReference>
<accession>A0A9D1VC39</accession>
<dbReference type="Gene3D" id="2.40.420.20">
    <property type="match status" value="1"/>
</dbReference>
<dbReference type="GO" id="GO:0022857">
    <property type="term" value="F:transmembrane transporter activity"/>
    <property type="evidence" value="ECO:0007669"/>
    <property type="project" value="InterPro"/>
</dbReference>
<dbReference type="InterPro" id="IPR006143">
    <property type="entry name" value="RND_pump_MFP"/>
</dbReference>
<dbReference type="InterPro" id="IPR058625">
    <property type="entry name" value="MdtA-like_BSH"/>
</dbReference>
<dbReference type="SUPFAM" id="SSF111369">
    <property type="entry name" value="HlyD-like secretion proteins"/>
    <property type="match status" value="1"/>
</dbReference>
<dbReference type="InterPro" id="IPR058624">
    <property type="entry name" value="MdtA-like_HH"/>
</dbReference>
<proteinExistence type="inferred from homology"/>
<dbReference type="Pfam" id="PF25917">
    <property type="entry name" value="BSH_RND"/>
    <property type="match status" value="1"/>
</dbReference>
<reference evidence="7" key="1">
    <citation type="journal article" date="2021" name="PeerJ">
        <title>Extensive microbial diversity within the chicken gut microbiome revealed by metagenomics and culture.</title>
        <authorList>
            <person name="Gilroy R."/>
            <person name="Ravi A."/>
            <person name="Getino M."/>
            <person name="Pursley I."/>
            <person name="Horton D.L."/>
            <person name="Alikhan N.F."/>
            <person name="Baker D."/>
            <person name="Gharbi K."/>
            <person name="Hall N."/>
            <person name="Watson M."/>
            <person name="Adriaenssens E.M."/>
            <person name="Foster-Nyarko E."/>
            <person name="Jarju S."/>
            <person name="Secka A."/>
            <person name="Antonio M."/>
            <person name="Oren A."/>
            <person name="Chaudhuri R.R."/>
            <person name="La Ragione R."/>
            <person name="Hildebrand F."/>
            <person name="Pallen M.J."/>
        </authorList>
    </citation>
    <scope>NUCLEOTIDE SEQUENCE</scope>
    <source>
        <strain evidence="7">14975</strain>
    </source>
</reference>
<feature type="domain" description="Multidrug resistance protein MdtA-like beta-barrel" evidence="6">
    <location>
        <begin position="267"/>
        <end position="345"/>
    </location>
</feature>
<evidence type="ECO:0000256" key="3">
    <source>
        <dbReference type="SAM" id="MobiDB-lite"/>
    </source>
</evidence>
<feature type="compositionally biased region" description="Basic and acidic residues" evidence="3">
    <location>
        <begin position="1"/>
        <end position="16"/>
    </location>
</feature>
<evidence type="ECO:0000259" key="4">
    <source>
        <dbReference type="Pfam" id="PF25876"/>
    </source>
</evidence>
<evidence type="ECO:0000256" key="2">
    <source>
        <dbReference type="SAM" id="Coils"/>
    </source>
</evidence>
<feature type="compositionally biased region" description="Gly residues" evidence="3">
    <location>
        <begin position="454"/>
        <end position="467"/>
    </location>
</feature>
<dbReference type="Pfam" id="PF25944">
    <property type="entry name" value="Beta-barrel_RND"/>
    <property type="match status" value="1"/>
</dbReference>
<evidence type="ECO:0000313" key="7">
    <source>
        <dbReference type="EMBL" id="HIX20054.1"/>
    </source>
</evidence>
<feature type="domain" description="Multidrug resistance protein MdtA-like alpha-helical hairpin" evidence="4">
    <location>
        <begin position="159"/>
        <end position="227"/>
    </location>
</feature>